<accession>A0A941FFH5</accession>
<name>A0A941FFH5_9BACI</name>
<dbReference type="AlphaFoldDB" id="A0A941FFH5"/>
<organism evidence="1 2">
    <name type="scientific">Peribacillus frigoritolerans</name>
    <dbReference type="NCBI Taxonomy" id="450367"/>
    <lineage>
        <taxon>Bacteria</taxon>
        <taxon>Bacillati</taxon>
        <taxon>Bacillota</taxon>
        <taxon>Bacilli</taxon>
        <taxon>Bacillales</taxon>
        <taxon>Bacillaceae</taxon>
        <taxon>Peribacillus</taxon>
    </lineage>
</organism>
<dbReference type="EMBL" id="JAGTPW010000001">
    <property type="protein sequence ID" value="MBR8643813.1"/>
    <property type="molecule type" value="Genomic_DNA"/>
</dbReference>
<comment type="caution">
    <text evidence="1">The sequence shown here is derived from an EMBL/GenBank/DDBJ whole genome shotgun (WGS) entry which is preliminary data.</text>
</comment>
<sequence>MDKNAVILYKESPSLSREGFYNLEGFNHHIGLVMEKIQSLLLVFVDESYVFEAAGCERIEGWGYR</sequence>
<dbReference type="Proteomes" id="UP000680045">
    <property type="component" value="Unassembled WGS sequence"/>
</dbReference>
<evidence type="ECO:0000313" key="1">
    <source>
        <dbReference type="EMBL" id="MBR8643813.1"/>
    </source>
</evidence>
<reference evidence="1" key="1">
    <citation type="submission" date="2021-04" db="EMBL/GenBank/DDBJ databases">
        <title>Whole genome sequencing of Enterococci isolates from hospitalized patients.</title>
        <authorList>
            <person name="Ogoti B.M."/>
            <person name="Onyambu F.G."/>
        </authorList>
    </citation>
    <scope>NUCLEOTIDE SEQUENCE</scope>
    <source>
        <strain evidence="1">242</strain>
    </source>
</reference>
<gene>
    <name evidence="1" type="ORF">KEH51_00710</name>
</gene>
<proteinExistence type="predicted"/>
<evidence type="ECO:0000313" key="2">
    <source>
        <dbReference type="Proteomes" id="UP000680045"/>
    </source>
</evidence>
<protein>
    <submittedName>
        <fullName evidence="1">Uncharacterized protein</fullName>
    </submittedName>
</protein>